<evidence type="ECO:0000256" key="1">
    <source>
        <dbReference type="SAM" id="Phobius"/>
    </source>
</evidence>
<sequence length="405" mass="45730">MKDNKEISFDILENSDINKLEEIGADSMMIDKSARDRMLKITNQKYKVEKEIMNKEQRNENISENEDAVTGVETYRRRGISRIIYTTLCSAAALALVCGSIYMLSRKNGVVDTPPEPLEKASTPIVSDTTVTASATKSTVSASKTEKTETTADTSAVTTDITTIETEAVTNNNAVSETEIDPKWITKYDSIDPAEATQEKLDAAFQRAMDKFMFGKNFYGYGKTTNPYEVDISLVPAWDIKADMRDINGDNVPELFISYDMRCESGQRTIMFIYDGNDFIAPTVKGFKTDDYEMLLNIDAAWMTYNQEDKCLYLEDKSGYNFTRKIKFDSDNSFALVEMFNYTGYYVNGELIKKGDDYIGVGNPVYKSGKLGDLPGEWMDAETLYADKNIKAEMYEENPYDYPGL</sequence>
<evidence type="ECO:0000313" key="2">
    <source>
        <dbReference type="EMBL" id="SHM47227.1"/>
    </source>
</evidence>
<organism evidence="2 3">
    <name type="scientific">Ruminococcus flavefaciens</name>
    <dbReference type="NCBI Taxonomy" id="1265"/>
    <lineage>
        <taxon>Bacteria</taxon>
        <taxon>Bacillati</taxon>
        <taxon>Bacillota</taxon>
        <taxon>Clostridia</taxon>
        <taxon>Eubacteriales</taxon>
        <taxon>Oscillospiraceae</taxon>
        <taxon>Ruminococcus</taxon>
    </lineage>
</organism>
<keyword evidence="1" id="KW-0812">Transmembrane</keyword>
<dbReference type="OrthoDB" id="1816904at2"/>
<name>A0A1M7J4A5_RUMFL</name>
<evidence type="ECO:0000313" key="3">
    <source>
        <dbReference type="Proteomes" id="UP000184394"/>
    </source>
</evidence>
<keyword evidence="1" id="KW-1133">Transmembrane helix</keyword>
<proteinExistence type="predicted"/>
<reference evidence="2 3" key="1">
    <citation type="submission" date="2016-11" db="EMBL/GenBank/DDBJ databases">
        <authorList>
            <person name="Jaros S."/>
            <person name="Januszkiewicz K."/>
            <person name="Wedrychowicz H."/>
        </authorList>
    </citation>
    <scope>NUCLEOTIDE SEQUENCE [LARGE SCALE GENOMIC DNA]</scope>
    <source>
        <strain evidence="2 3">Y1</strain>
    </source>
</reference>
<dbReference type="EMBL" id="FRCT01000005">
    <property type="protein sequence ID" value="SHM47227.1"/>
    <property type="molecule type" value="Genomic_DNA"/>
</dbReference>
<dbReference type="RefSeq" id="WP_072950129.1">
    <property type="nucleotide sequence ID" value="NZ_FRCT01000005.1"/>
</dbReference>
<accession>A0A1M7J4A5</accession>
<dbReference type="AlphaFoldDB" id="A0A1M7J4A5"/>
<feature type="transmembrane region" description="Helical" evidence="1">
    <location>
        <begin position="83"/>
        <end position="104"/>
    </location>
</feature>
<dbReference type="Proteomes" id="UP000184394">
    <property type="component" value="Unassembled WGS sequence"/>
</dbReference>
<gene>
    <name evidence="2" type="ORF">SAMN04487860_10597</name>
</gene>
<protein>
    <submittedName>
        <fullName evidence="2">Uncharacterized protein</fullName>
    </submittedName>
</protein>
<keyword evidence="1" id="KW-0472">Membrane</keyword>